<dbReference type="PANTHER" id="PTHR43391:SF86">
    <property type="entry name" value="SHORT-CHAIN DEHYDROGENASE_REDUCTASE FAMILY PROTEIN"/>
    <property type="match status" value="1"/>
</dbReference>
<dbReference type="InterPro" id="IPR002347">
    <property type="entry name" value="SDR_fam"/>
</dbReference>
<reference evidence="4" key="1">
    <citation type="submission" date="2021-10" db="EMBL/GenBank/DDBJ databases">
        <title>Tropical sea cucumber genome reveals ecological adaptation and Cuvierian tubules defense mechanism.</title>
        <authorList>
            <person name="Chen T."/>
        </authorList>
    </citation>
    <scope>NUCLEOTIDE SEQUENCE</scope>
    <source>
        <strain evidence="4">Nanhai2018</strain>
        <tissue evidence="4">Muscle</tissue>
    </source>
</reference>
<dbReference type="SUPFAM" id="SSF51735">
    <property type="entry name" value="NAD(P)-binding Rossmann-fold domains"/>
    <property type="match status" value="1"/>
</dbReference>
<accession>A0A9Q0Y8Z5</accession>
<dbReference type="GO" id="GO:0016491">
    <property type="term" value="F:oxidoreductase activity"/>
    <property type="evidence" value="ECO:0007669"/>
    <property type="project" value="UniProtKB-KW"/>
</dbReference>
<comment type="caution">
    <text evidence="4">The sequence shown here is derived from an EMBL/GenBank/DDBJ whole genome shotgun (WGS) entry which is preliminary data.</text>
</comment>
<evidence type="ECO:0000256" key="3">
    <source>
        <dbReference type="RuleBase" id="RU000363"/>
    </source>
</evidence>
<dbReference type="PRINTS" id="PR00080">
    <property type="entry name" value="SDRFAMILY"/>
</dbReference>
<dbReference type="InterPro" id="IPR036291">
    <property type="entry name" value="NAD(P)-bd_dom_sf"/>
</dbReference>
<protein>
    <submittedName>
        <fullName evidence="4">Retinol dehydrogenase 8</fullName>
    </submittedName>
</protein>
<dbReference type="Pfam" id="PF00106">
    <property type="entry name" value="adh_short"/>
    <property type="match status" value="1"/>
</dbReference>
<dbReference type="Proteomes" id="UP001152320">
    <property type="component" value="Unassembled WGS sequence"/>
</dbReference>
<keyword evidence="2" id="KW-0560">Oxidoreductase</keyword>
<dbReference type="EMBL" id="JAIZAY010000724">
    <property type="protein sequence ID" value="KAJ8018013.1"/>
    <property type="molecule type" value="Genomic_DNA"/>
</dbReference>
<evidence type="ECO:0000313" key="4">
    <source>
        <dbReference type="EMBL" id="KAJ8018013.1"/>
    </source>
</evidence>
<sequence length="290" mass="31686">MAKQVVLITGCSAGLGLDFAVTMAKDVDQRYIVYATMRNLAKKESLVQRAGDALNKTLFIKQLDVTKGDEIKKAVSEIYSEHNHIDILVNNAGFGQFNAFEEVPIEKVKALFDGNVFGAIQLCQEVMPKMKERKSGRIIFMGAAMGLIGYPFSEFYSAAKFALEGFAEAFAPIGRQFNIWVSTIEPGPVSTSFVANVKANAMGKFAGGIGNEADPATQKLAENMSMKMQGVLAKESQTPEEITKLLLEVVSSEKPHLRYSTSEHISAFYKGKYVDITGDGVIEKMGQLLS</sequence>
<evidence type="ECO:0000256" key="2">
    <source>
        <dbReference type="ARBA" id="ARBA00023002"/>
    </source>
</evidence>
<dbReference type="PROSITE" id="PS00061">
    <property type="entry name" value="ADH_SHORT"/>
    <property type="match status" value="1"/>
</dbReference>
<name>A0A9Q0Y8Z5_HOLLE</name>
<dbReference type="AlphaFoldDB" id="A0A9Q0Y8Z5"/>
<dbReference type="PANTHER" id="PTHR43391">
    <property type="entry name" value="RETINOL DEHYDROGENASE-RELATED"/>
    <property type="match status" value="1"/>
</dbReference>
<dbReference type="Gene3D" id="3.40.50.720">
    <property type="entry name" value="NAD(P)-binding Rossmann-like Domain"/>
    <property type="match status" value="1"/>
</dbReference>
<dbReference type="InterPro" id="IPR020904">
    <property type="entry name" value="Sc_DH/Rdtase_CS"/>
</dbReference>
<evidence type="ECO:0000313" key="5">
    <source>
        <dbReference type="Proteomes" id="UP001152320"/>
    </source>
</evidence>
<gene>
    <name evidence="4" type="ORF">HOLleu_44232</name>
</gene>
<organism evidence="4 5">
    <name type="scientific">Holothuria leucospilota</name>
    <name type="common">Black long sea cucumber</name>
    <name type="synonym">Mertensiothuria leucospilota</name>
    <dbReference type="NCBI Taxonomy" id="206669"/>
    <lineage>
        <taxon>Eukaryota</taxon>
        <taxon>Metazoa</taxon>
        <taxon>Echinodermata</taxon>
        <taxon>Eleutherozoa</taxon>
        <taxon>Echinozoa</taxon>
        <taxon>Holothuroidea</taxon>
        <taxon>Aspidochirotacea</taxon>
        <taxon>Aspidochirotida</taxon>
        <taxon>Holothuriidae</taxon>
        <taxon>Holothuria</taxon>
    </lineage>
</organism>
<comment type="similarity">
    <text evidence="1 3">Belongs to the short-chain dehydrogenases/reductases (SDR) family.</text>
</comment>
<proteinExistence type="inferred from homology"/>
<evidence type="ECO:0000256" key="1">
    <source>
        <dbReference type="ARBA" id="ARBA00006484"/>
    </source>
</evidence>
<dbReference type="PRINTS" id="PR00081">
    <property type="entry name" value="GDHRDH"/>
</dbReference>
<dbReference type="OrthoDB" id="47007at2759"/>
<dbReference type="GO" id="GO:0005829">
    <property type="term" value="C:cytosol"/>
    <property type="evidence" value="ECO:0007669"/>
    <property type="project" value="TreeGrafter"/>
</dbReference>
<keyword evidence="5" id="KW-1185">Reference proteome</keyword>